<feature type="signal peptide" evidence="4">
    <location>
        <begin position="1"/>
        <end position="18"/>
    </location>
</feature>
<dbReference type="EMBL" id="JACHYB010000001">
    <property type="protein sequence ID" value="MBB3186740.1"/>
    <property type="molecule type" value="Genomic_DNA"/>
</dbReference>
<dbReference type="AlphaFoldDB" id="A0A7W5H1I7"/>
<feature type="chain" id="PRO_5031064738" evidence="4">
    <location>
        <begin position="19"/>
        <end position="306"/>
    </location>
</feature>
<evidence type="ECO:0000313" key="6">
    <source>
        <dbReference type="Proteomes" id="UP000544222"/>
    </source>
</evidence>
<evidence type="ECO:0000256" key="2">
    <source>
        <dbReference type="ARBA" id="ARBA00022803"/>
    </source>
</evidence>
<dbReference type="InterPro" id="IPR019734">
    <property type="entry name" value="TPR_rpt"/>
</dbReference>
<dbReference type="PROSITE" id="PS50005">
    <property type="entry name" value="TPR"/>
    <property type="match status" value="1"/>
</dbReference>
<dbReference type="InterPro" id="IPR051012">
    <property type="entry name" value="CellSynth/LPSAsmb/PSIAsmb"/>
</dbReference>
<dbReference type="Pfam" id="PF13181">
    <property type="entry name" value="TPR_8"/>
    <property type="match status" value="1"/>
</dbReference>
<gene>
    <name evidence="5" type="ORF">FHX64_000903</name>
</gene>
<dbReference type="PANTHER" id="PTHR45586:SF1">
    <property type="entry name" value="LIPOPOLYSACCHARIDE ASSEMBLY PROTEIN B"/>
    <property type="match status" value="1"/>
</dbReference>
<dbReference type="InterPro" id="IPR011990">
    <property type="entry name" value="TPR-like_helical_dom_sf"/>
</dbReference>
<accession>A0A7W5H1I7</accession>
<dbReference type="SMART" id="SM00028">
    <property type="entry name" value="TPR"/>
    <property type="match status" value="3"/>
</dbReference>
<keyword evidence="2 3" id="KW-0802">TPR repeat</keyword>
<dbReference type="Gene3D" id="1.25.40.10">
    <property type="entry name" value="Tetratricopeptide repeat domain"/>
    <property type="match status" value="1"/>
</dbReference>
<keyword evidence="4" id="KW-0732">Signal</keyword>
<dbReference type="Proteomes" id="UP000544222">
    <property type="component" value="Unassembled WGS sequence"/>
</dbReference>
<comment type="caution">
    <text evidence="5">The sequence shown here is derived from an EMBL/GenBank/DDBJ whole genome shotgun (WGS) entry which is preliminary data.</text>
</comment>
<proteinExistence type="predicted"/>
<organism evidence="5 6">
    <name type="scientific">Microbacter margulisiae</name>
    <dbReference type="NCBI Taxonomy" id="1350067"/>
    <lineage>
        <taxon>Bacteria</taxon>
        <taxon>Pseudomonadati</taxon>
        <taxon>Bacteroidota</taxon>
        <taxon>Bacteroidia</taxon>
        <taxon>Bacteroidales</taxon>
        <taxon>Porphyromonadaceae</taxon>
        <taxon>Microbacter</taxon>
    </lineage>
</organism>
<evidence type="ECO:0000256" key="3">
    <source>
        <dbReference type="PROSITE-ProRule" id="PRU00339"/>
    </source>
</evidence>
<dbReference type="RefSeq" id="WP_183412592.1">
    <property type="nucleotide sequence ID" value="NZ_JACHYB010000001.1"/>
</dbReference>
<keyword evidence="6" id="KW-1185">Reference proteome</keyword>
<keyword evidence="1" id="KW-0677">Repeat</keyword>
<protein>
    <submittedName>
        <fullName evidence="5">Tetratricopeptide (TPR) repeat protein</fullName>
    </submittedName>
</protein>
<evidence type="ECO:0000256" key="4">
    <source>
        <dbReference type="SAM" id="SignalP"/>
    </source>
</evidence>
<dbReference type="PANTHER" id="PTHR45586">
    <property type="entry name" value="TPR REPEAT-CONTAINING PROTEIN PA4667"/>
    <property type="match status" value="1"/>
</dbReference>
<evidence type="ECO:0000313" key="5">
    <source>
        <dbReference type="EMBL" id="MBB3186740.1"/>
    </source>
</evidence>
<reference evidence="5 6" key="1">
    <citation type="submission" date="2020-08" db="EMBL/GenBank/DDBJ databases">
        <title>Genomic Encyclopedia of Type Strains, Phase IV (KMG-IV): sequencing the most valuable type-strain genomes for metagenomic binning, comparative biology and taxonomic classification.</title>
        <authorList>
            <person name="Goeker M."/>
        </authorList>
    </citation>
    <scope>NUCLEOTIDE SEQUENCE [LARGE SCALE GENOMIC DNA]</scope>
    <source>
        <strain evidence="5 6">DSM 27471</strain>
    </source>
</reference>
<evidence type="ECO:0000256" key="1">
    <source>
        <dbReference type="ARBA" id="ARBA00022737"/>
    </source>
</evidence>
<dbReference type="SUPFAM" id="SSF48452">
    <property type="entry name" value="TPR-like"/>
    <property type="match status" value="1"/>
</dbReference>
<sequence length="306" mass="35421">MKKLLIFTFLLCSVTAYAQIDTSGFYMAKVLYEKKDLHGAETILKRIEKSAPDYAPCLYYLGLVFQDENNFNDAEKYYLLAGEKGKNYGEPYSDLSALMFEEHKYNDAVQYAKVSIDRDSTNEKAYINLASALYQIKKYDESREDFIKAAEINPFEVLNLGVVQLKQYNNPNGAIYYFTIVYKLYPTFPSVILNLGNTYRMIGNTTIATQIFENGYHAINPTDKMFELIYVNYFRLLLDNKQYRQIIKTAFNKVPGNHAYAYFYSALSNYALGNKAIFIRQANRYFKLSGKKTPTDMENWAKAEIK</sequence>
<feature type="repeat" description="TPR" evidence="3">
    <location>
        <begin position="123"/>
        <end position="156"/>
    </location>
</feature>
<name>A0A7W5H1I7_9PORP</name>